<evidence type="ECO:0000313" key="1">
    <source>
        <dbReference type="EMBL" id="KAF4097221.1"/>
    </source>
</evidence>
<dbReference type="Proteomes" id="UP000579812">
    <property type="component" value="Unassembled WGS sequence"/>
</dbReference>
<protein>
    <submittedName>
        <fullName evidence="1">Uncharacterized protein</fullName>
    </submittedName>
</protein>
<sequence length="70" mass="8113">MLVSAASGSLLILAAVGIFWISWKCRRTDQEVQNCDEEITYAETTFYKRNTCKLKVKEENHVEYVPVVMR</sequence>
<proteinExistence type="predicted"/>
<evidence type="ECO:0000313" key="2">
    <source>
        <dbReference type="Proteomes" id="UP000579812"/>
    </source>
</evidence>
<gene>
    <name evidence="1" type="ORF">G5714_021229</name>
</gene>
<accession>A0A7J6BR83</accession>
<dbReference type="AlphaFoldDB" id="A0A7J6BR83"/>
<organism evidence="1 2">
    <name type="scientific">Onychostoma macrolepis</name>
    <dbReference type="NCBI Taxonomy" id="369639"/>
    <lineage>
        <taxon>Eukaryota</taxon>
        <taxon>Metazoa</taxon>
        <taxon>Chordata</taxon>
        <taxon>Craniata</taxon>
        <taxon>Vertebrata</taxon>
        <taxon>Euteleostomi</taxon>
        <taxon>Actinopterygii</taxon>
        <taxon>Neopterygii</taxon>
        <taxon>Teleostei</taxon>
        <taxon>Ostariophysi</taxon>
        <taxon>Cypriniformes</taxon>
        <taxon>Cyprinidae</taxon>
        <taxon>Acrossocheilinae</taxon>
        <taxon>Onychostoma</taxon>
    </lineage>
</organism>
<keyword evidence="2" id="KW-1185">Reference proteome</keyword>
<name>A0A7J6BR83_9TELE</name>
<reference evidence="1 2" key="1">
    <citation type="submission" date="2020-04" db="EMBL/GenBank/DDBJ databases">
        <title>Chromosome-level genome assembly of a cyprinid fish Onychostoma macrolepis by integration of Nanopore Sequencing, Bionano and Hi-C technology.</title>
        <authorList>
            <person name="Wang D."/>
        </authorList>
    </citation>
    <scope>NUCLEOTIDE SEQUENCE [LARGE SCALE GENOMIC DNA]</scope>
    <source>
        <strain evidence="1">SWU-2019</strain>
        <tissue evidence="1">Muscle</tissue>
    </source>
</reference>
<comment type="caution">
    <text evidence="1">The sequence shown here is derived from an EMBL/GenBank/DDBJ whole genome shotgun (WGS) entry which is preliminary data.</text>
</comment>
<dbReference type="EMBL" id="JAAMOB010000022">
    <property type="protein sequence ID" value="KAF4097221.1"/>
    <property type="molecule type" value="Genomic_DNA"/>
</dbReference>